<dbReference type="RefSeq" id="XP_012190688.1">
    <property type="nucleotide sequence ID" value="XM_012335298.1"/>
</dbReference>
<accession>R9P6W3</accession>
<feature type="region of interest" description="Disordered" evidence="1">
    <location>
        <begin position="757"/>
        <end position="781"/>
    </location>
</feature>
<proteinExistence type="predicted"/>
<dbReference type="AlphaFoldDB" id="R9P6W3"/>
<dbReference type="Proteomes" id="UP000014071">
    <property type="component" value="Unassembled WGS sequence"/>
</dbReference>
<feature type="region of interest" description="Disordered" evidence="1">
    <location>
        <begin position="670"/>
        <end position="696"/>
    </location>
</feature>
<sequence length="781" mass="85554">MKPPPSASHKDMPSVVVLIPANDGDQSKRRSVSNSPSKQRQTLTYDNLRSAPPVPSSSLSSSLSSSSSSSSSTRVPSSSASNHKPSASSSSPSSIASSSRLPQASSSRLSIPTASSSSSAFEPVTAPRIKLNRPQPSSSLSNLVSSSPLSRRPSSPSSSSSSSSRALSTGSRSHSHRSRNAHHDQPVDVSDPFGDDAFMSSKRVPPSNHDLYICKWRLRDKKGVLGPVGHKYCHARLMTPTLLARHVLQQHTEPQQHSHTNDIHSKIACKWDSCFNRHYDSAGLAAHLVHDHFTRQMGLRYACIANQCSYKAPITSYDALAMHHAQYHSDVMLSSHNRKIWRPKKAEINPNLASKIFAALGKIASAPKTIPRIPVSDSANPKLPLLDQRKRTKRQIELKQKTFDPFIVQPGDGQEHEPWIHLHKRLQRRVEQEAQQQEADDAILRAAPYEEQDLAGLLSIDVDCHGDPTLRAIDEGIRSAQHYHTGSSSTLGASKHHTASSIMLPPQGYCEVLLSQNDPLDLVESIAPNSLKSIEREMRFDASLSKQLRWADQVVRGKTAQSRQAALHPAALDESSDDEEATNDWAPPLRLTPYHPSSRSRLAVTEDSSSEQTPRAIRRRRGASPTYALSSDGMSAASSRSSSPVEHAGSSSITHVYGSNLMSMDLPLNRAKREREDDGPDTTLLYGSGYRHEPPSSRVKLEDTLIDLTGSSSDEDHVAAPTQRNGVKAVFVELEANGSIEVATSLGRLCNTVKQEHRNTSVPAKERTNNDRGRFTQRMLK</sequence>
<feature type="compositionally biased region" description="Low complexity" evidence="1">
    <location>
        <begin position="136"/>
        <end position="172"/>
    </location>
</feature>
<organism evidence="2 3">
    <name type="scientific">Pseudozyma hubeiensis (strain SY62)</name>
    <name type="common">Yeast</name>
    <dbReference type="NCBI Taxonomy" id="1305764"/>
    <lineage>
        <taxon>Eukaryota</taxon>
        <taxon>Fungi</taxon>
        <taxon>Dikarya</taxon>
        <taxon>Basidiomycota</taxon>
        <taxon>Ustilaginomycotina</taxon>
        <taxon>Ustilaginomycetes</taxon>
        <taxon>Ustilaginales</taxon>
        <taxon>Ustilaginaceae</taxon>
        <taxon>Pseudozyma</taxon>
    </lineage>
</organism>
<dbReference type="HOGENOM" id="CLU_358672_0_0_1"/>
<feature type="compositionally biased region" description="Basic and acidic residues" evidence="1">
    <location>
        <begin position="757"/>
        <end position="774"/>
    </location>
</feature>
<feature type="compositionally biased region" description="Polar residues" evidence="1">
    <location>
        <begin position="595"/>
        <end position="613"/>
    </location>
</feature>
<gene>
    <name evidence="2" type="ORF">PHSY_004685</name>
</gene>
<dbReference type="OrthoDB" id="2556502at2759"/>
<reference evidence="3" key="1">
    <citation type="journal article" date="2013" name="Genome Announc.">
        <title>Draft genome sequence of the basidiomycetous yeast-like fungus Pseudozyma hubeiensis SY62, which produces an abundant amount of the biosurfactant mannosylerythritol lipids.</title>
        <authorList>
            <person name="Konishi M."/>
            <person name="Hatada Y."/>
            <person name="Horiuchi J."/>
        </authorList>
    </citation>
    <scope>NUCLEOTIDE SEQUENCE [LARGE SCALE GENOMIC DNA]</scope>
    <source>
        <strain evidence="3">SY62</strain>
    </source>
</reference>
<name>R9P6W3_PSEHS</name>
<dbReference type="STRING" id="1305764.R9P6W3"/>
<feature type="compositionally biased region" description="Low complexity" evidence="1">
    <location>
        <begin position="56"/>
        <end position="120"/>
    </location>
</feature>
<dbReference type="GeneID" id="24109967"/>
<keyword evidence="3" id="KW-1185">Reference proteome</keyword>
<evidence type="ECO:0000313" key="3">
    <source>
        <dbReference type="Proteomes" id="UP000014071"/>
    </source>
</evidence>
<feature type="region of interest" description="Disordered" evidence="1">
    <location>
        <begin position="561"/>
        <end position="651"/>
    </location>
</feature>
<evidence type="ECO:0000313" key="2">
    <source>
        <dbReference type="EMBL" id="GAC97101.1"/>
    </source>
</evidence>
<dbReference type="eggNOG" id="ENOG502SBZA">
    <property type="taxonomic scope" value="Eukaryota"/>
</dbReference>
<protein>
    <submittedName>
        <fullName evidence="2">Uncharacterized protein</fullName>
    </submittedName>
</protein>
<feature type="compositionally biased region" description="Polar residues" evidence="1">
    <location>
        <begin position="32"/>
        <end position="47"/>
    </location>
</feature>
<dbReference type="EMBL" id="DF238808">
    <property type="protein sequence ID" value="GAC97101.1"/>
    <property type="molecule type" value="Genomic_DNA"/>
</dbReference>
<evidence type="ECO:0000256" key="1">
    <source>
        <dbReference type="SAM" id="MobiDB-lite"/>
    </source>
</evidence>
<feature type="compositionally biased region" description="Low complexity" evidence="1">
    <location>
        <begin position="628"/>
        <end position="643"/>
    </location>
</feature>
<feature type="region of interest" description="Disordered" evidence="1">
    <location>
        <begin position="1"/>
        <end position="201"/>
    </location>
</feature>